<dbReference type="RefSeq" id="WP_126143351.1">
    <property type="nucleotide sequence ID" value="NZ_RXHU01000066.1"/>
</dbReference>
<dbReference type="OrthoDB" id="2555182at2"/>
<dbReference type="AlphaFoldDB" id="A0A430J9I5"/>
<evidence type="ECO:0000313" key="2">
    <source>
        <dbReference type="Proteomes" id="UP000276128"/>
    </source>
</evidence>
<name>A0A430J9I5_9BACL</name>
<comment type="caution">
    <text evidence="1">The sequence shown here is derived from an EMBL/GenBank/DDBJ whole genome shotgun (WGS) entry which is preliminary data.</text>
</comment>
<dbReference type="EMBL" id="RXHU01000066">
    <property type="protein sequence ID" value="RTE07187.1"/>
    <property type="molecule type" value="Genomic_DNA"/>
</dbReference>
<dbReference type="Proteomes" id="UP000276128">
    <property type="component" value="Unassembled WGS sequence"/>
</dbReference>
<gene>
    <name evidence="1" type="ORF">EJQ19_21795</name>
</gene>
<keyword evidence="2" id="KW-1185">Reference proteome</keyword>
<organism evidence="1 2">
    <name type="scientific">Paenibacillus whitsoniae</name>
    <dbReference type="NCBI Taxonomy" id="2496558"/>
    <lineage>
        <taxon>Bacteria</taxon>
        <taxon>Bacillati</taxon>
        <taxon>Bacillota</taxon>
        <taxon>Bacilli</taxon>
        <taxon>Bacillales</taxon>
        <taxon>Paenibacillaceae</taxon>
        <taxon>Paenibacillus</taxon>
    </lineage>
</organism>
<accession>A0A430J9I5</accession>
<reference evidence="1 2" key="1">
    <citation type="submission" date="2018-12" db="EMBL/GenBank/DDBJ databases">
        <title>Bacillus ochoae sp. nov., Paenibacillus whitsoniae sp. nov., Paenibacillus spiritus sp. nov. Isolated from the Mars Exploration Rover during spacecraft assembly.</title>
        <authorList>
            <person name="Seuylemezian A."/>
            <person name="Vaishampayan P."/>
        </authorList>
    </citation>
    <scope>NUCLEOTIDE SEQUENCE [LARGE SCALE GENOMIC DNA]</scope>
    <source>
        <strain evidence="1 2">MER 54</strain>
    </source>
</reference>
<protein>
    <submittedName>
        <fullName evidence="1">Uncharacterized protein</fullName>
    </submittedName>
</protein>
<sequence>MGVTIHYEGTAKKENEVKILRYIEDYARSNEWQININETNSIMVSPHPDCESLVIRFNENQEFSGFVKTGFAPIEIHQQFVKLFFELKPILKHLNIEDESGYWLEYIEKASRNTTKELTEFPAISEKDIVKPEFLQIPVYASEFDRSFWKSSSNYLAPFMHIPTVRDRMGYDLLNGSYILTSEEMGQLLESEGFTVPPEDWKDEVFYFINLAILWAWKRSTRMKVTVMRRNKCISFGWALGRGCQGFGGGFLNQTHRRAHLAIDNLKQKEAEVSPIRSLQILYSLFDFVGLR</sequence>
<evidence type="ECO:0000313" key="1">
    <source>
        <dbReference type="EMBL" id="RTE07187.1"/>
    </source>
</evidence>
<proteinExistence type="predicted"/>